<dbReference type="EMBL" id="JADGJD010000080">
    <property type="protein sequence ID" value="KAJ3055419.1"/>
    <property type="molecule type" value="Genomic_DNA"/>
</dbReference>
<dbReference type="Pfam" id="PF08642">
    <property type="entry name" value="Rxt3"/>
    <property type="match status" value="1"/>
</dbReference>
<feature type="compositionally biased region" description="Polar residues" evidence="1">
    <location>
        <begin position="306"/>
        <end position="317"/>
    </location>
</feature>
<dbReference type="InterPro" id="IPR013951">
    <property type="entry name" value="Rxt3"/>
</dbReference>
<feature type="region of interest" description="Disordered" evidence="1">
    <location>
        <begin position="301"/>
        <end position="334"/>
    </location>
</feature>
<dbReference type="AlphaFoldDB" id="A0AAD5SHD3"/>
<evidence type="ECO:0000313" key="2">
    <source>
        <dbReference type="EMBL" id="KAJ3055419.1"/>
    </source>
</evidence>
<feature type="compositionally biased region" description="Polar residues" evidence="1">
    <location>
        <begin position="219"/>
        <end position="231"/>
    </location>
</feature>
<organism evidence="2 3">
    <name type="scientific">Rhizophlyctis rosea</name>
    <dbReference type="NCBI Taxonomy" id="64517"/>
    <lineage>
        <taxon>Eukaryota</taxon>
        <taxon>Fungi</taxon>
        <taxon>Fungi incertae sedis</taxon>
        <taxon>Chytridiomycota</taxon>
        <taxon>Chytridiomycota incertae sedis</taxon>
        <taxon>Chytridiomycetes</taxon>
        <taxon>Rhizophlyctidales</taxon>
        <taxon>Rhizophlyctidaceae</taxon>
        <taxon>Rhizophlyctis</taxon>
    </lineage>
</organism>
<feature type="compositionally biased region" description="Polar residues" evidence="1">
    <location>
        <begin position="93"/>
        <end position="118"/>
    </location>
</feature>
<sequence length="525" mass="55761">MSALTVPGSSGLLHDPSRIPLGAGTNLEGGMDFETLQALSASLGNQISQPGTPLGQKPELPGIAAALAGLAGNLAPHVTGVLGGQGQLGGYTSHASYPPTTVQQRGLEEQSNLTTPTSAREGPPTLPSIRTIGTDSHLSDIRGSPTLGGLRHYGAQGVARSYDGSNPSATSAQSVIGATYSGADVRSPFTTMPTSSPVSKVPHPPSYYGKQDAPFESTGKPQSLRSPTTGTTVLSPVLNPILASMTPPSGNYLLSGLPGGSSIGPSYASSTSSYNYPAGPYYTPQSHAGDSLQFGRDIERPKSQTRRMSTAGLSSRRNGYGTEHDIPFGADDDREEPLHFFGEDGEGFRYGPGRKRKKSFVDGLGREFSLEQRNEGLERAKEQAKKRRKPGEVAIVNDPRLKRIPPGVMEKYLGHVVYTGARSASPTSHRAADLKLFLLPQFTSADDYCLIEVRVPAELLTFRGNLALRKNAAWGTSVYTDDSDVVTMLVHDGWYKPIDAPEVPVPPLPVPVPEKETFIKVEATE</sequence>
<reference evidence="2" key="1">
    <citation type="submission" date="2020-05" db="EMBL/GenBank/DDBJ databases">
        <title>Phylogenomic resolution of chytrid fungi.</title>
        <authorList>
            <person name="Stajich J.E."/>
            <person name="Amses K."/>
            <person name="Simmons R."/>
            <person name="Seto K."/>
            <person name="Myers J."/>
            <person name="Bonds A."/>
            <person name="Quandt C.A."/>
            <person name="Barry K."/>
            <person name="Liu P."/>
            <person name="Grigoriev I."/>
            <person name="Longcore J.E."/>
            <person name="James T.Y."/>
        </authorList>
    </citation>
    <scope>NUCLEOTIDE SEQUENCE</scope>
    <source>
        <strain evidence="2">JEL0318</strain>
    </source>
</reference>
<gene>
    <name evidence="2" type="ORF">HK097_010620</name>
</gene>
<evidence type="ECO:0000256" key="1">
    <source>
        <dbReference type="SAM" id="MobiDB-lite"/>
    </source>
</evidence>
<evidence type="ECO:0000313" key="3">
    <source>
        <dbReference type="Proteomes" id="UP001212841"/>
    </source>
</evidence>
<accession>A0AAD5SHD3</accession>
<protein>
    <submittedName>
        <fullName evidence="2">Uncharacterized protein</fullName>
    </submittedName>
</protein>
<comment type="caution">
    <text evidence="2">The sequence shown here is derived from an EMBL/GenBank/DDBJ whole genome shotgun (WGS) entry which is preliminary data.</text>
</comment>
<name>A0AAD5SHD3_9FUNG</name>
<feature type="region of interest" description="Disordered" evidence="1">
    <location>
        <begin position="209"/>
        <end position="231"/>
    </location>
</feature>
<keyword evidence="3" id="KW-1185">Reference proteome</keyword>
<proteinExistence type="predicted"/>
<dbReference type="Proteomes" id="UP001212841">
    <property type="component" value="Unassembled WGS sequence"/>
</dbReference>
<feature type="non-terminal residue" evidence="2">
    <location>
        <position position="525"/>
    </location>
</feature>
<feature type="region of interest" description="Disordered" evidence="1">
    <location>
        <begin position="92"/>
        <end position="140"/>
    </location>
</feature>